<evidence type="ECO:0000256" key="1">
    <source>
        <dbReference type="ARBA" id="ARBA00009466"/>
    </source>
</evidence>
<evidence type="ECO:0000259" key="2">
    <source>
        <dbReference type="Pfam" id="PF03810"/>
    </source>
</evidence>
<dbReference type="GO" id="GO:0005634">
    <property type="term" value="C:nucleus"/>
    <property type="evidence" value="ECO:0007669"/>
    <property type="project" value="TreeGrafter"/>
</dbReference>
<dbReference type="Gene3D" id="1.25.10.10">
    <property type="entry name" value="Leucine-rich Repeat Variant"/>
    <property type="match status" value="3"/>
</dbReference>
<dbReference type="SUPFAM" id="SSF48371">
    <property type="entry name" value="ARM repeat"/>
    <property type="match status" value="2"/>
</dbReference>
<protein>
    <submittedName>
        <fullName evidence="4">Uncharacterized protein</fullName>
    </submittedName>
</protein>
<dbReference type="AlphaFoldDB" id="A0A2G9UY67"/>
<dbReference type="GO" id="GO:0031267">
    <property type="term" value="F:small GTPase binding"/>
    <property type="evidence" value="ECO:0007669"/>
    <property type="project" value="InterPro"/>
</dbReference>
<dbReference type="InterPro" id="IPR001494">
    <property type="entry name" value="Importin-beta_N"/>
</dbReference>
<dbReference type="GO" id="GO:0042565">
    <property type="term" value="C:RNA nuclear export complex"/>
    <property type="evidence" value="ECO:0007669"/>
    <property type="project" value="TreeGrafter"/>
</dbReference>
<dbReference type="InterPro" id="IPR013598">
    <property type="entry name" value="Exportin-1/Importin-b-like"/>
</dbReference>
<dbReference type="Proteomes" id="UP000230423">
    <property type="component" value="Unassembled WGS sequence"/>
</dbReference>
<reference evidence="4 5" key="1">
    <citation type="submission" date="2015-09" db="EMBL/GenBank/DDBJ databases">
        <title>Draft genome of the parasitic nematode Teladorsagia circumcincta isolate WARC Sus (inbred).</title>
        <authorList>
            <person name="Mitreva M."/>
        </authorList>
    </citation>
    <scope>NUCLEOTIDE SEQUENCE [LARGE SCALE GENOMIC DNA]</scope>
    <source>
        <strain evidence="4 5">S</strain>
    </source>
</reference>
<feature type="domain" description="Importin N-terminal" evidence="2">
    <location>
        <begin position="211"/>
        <end position="270"/>
    </location>
</feature>
<dbReference type="InterPro" id="IPR016024">
    <property type="entry name" value="ARM-type_fold"/>
</dbReference>
<dbReference type="Pfam" id="PF08389">
    <property type="entry name" value="Xpo1"/>
    <property type="match status" value="1"/>
</dbReference>
<dbReference type="Pfam" id="PF03810">
    <property type="entry name" value="IBN_N"/>
    <property type="match status" value="2"/>
</dbReference>
<name>A0A2G9UY67_TELCI</name>
<proteinExistence type="inferred from homology"/>
<dbReference type="GO" id="GO:0005049">
    <property type="term" value="F:nuclear export signal receptor activity"/>
    <property type="evidence" value="ECO:0007669"/>
    <property type="project" value="InterPro"/>
</dbReference>
<dbReference type="PANTHER" id="PTHR11223:SF3">
    <property type="entry name" value="EXPORTIN-5"/>
    <property type="match status" value="1"/>
</dbReference>
<dbReference type="GO" id="GO:0006405">
    <property type="term" value="P:RNA export from nucleus"/>
    <property type="evidence" value="ECO:0007669"/>
    <property type="project" value="TreeGrafter"/>
</dbReference>
<dbReference type="GO" id="GO:0005737">
    <property type="term" value="C:cytoplasm"/>
    <property type="evidence" value="ECO:0007669"/>
    <property type="project" value="TreeGrafter"/>
</dbReference>
<gene>
    <name evidence="4" type="ORF">TELCIR_02845</name>
</gene>
<keyword evidence="5" id="KW-1185">Reference proteome</keyword>
<dbReference type="GO" id="GO:0006611">
    <property type="term" value="P:protein export from nucleus"/>
    <property type="evidence" value="ECO:0007669"/>
    <property type="project" value="InterPro"/>
</dbReference>
<dbReference type="OrthoDB" id="2215036at2759"/>
<dbReference type="GO" id="GO:0003723">
    <property type="term" value="F:RNA binding"/>
    <property type="evidence" value="ECO:0007669"/>
    <property type="project" value="TreeGrafter"/>
</dbReference>
<comment type="similarity">
    <text evidence="1">Belongs to the exportin family.</text>
</comment>
<feature type="domain" description="Exportin-1/Importin-beta-like" evidence="3">
    <location>
        <begin position="104"/>
        <end position="192"/>
    </location>
</feature>
<feature type="domain" description="Importin N-terminal" evidence="2">
    <location>
        <begin position="29"/>
        <end position="91"/>
    </location>
</feature>
<dbReference type="InterPro" id="IPR045065">
    <property type="entry name" value="XPO1/5"/>
</dbReference>
<evidence type="ECO:0000313" key="4">
    <source>
        <dbReference type="EMBL" id="PIO75133.1"/>
    </source>
</evidence>
<evidence type="ECO:0000313" key="5">
    <source>
        <dbReference type="Proteomes" id="UP000230423"/>
    </source>
</evidence>
<evidence type="ECO:0000259" key="3">
    <source>
        <dbReference type="Pfam" id="PF08389"/>
    </source>
</evidence>
<dbReference type="PANTHER" id="PTHR11223">
    <property type="entry name" value="EXPORTIN 1/5"/>
    <property type="match status" value="1"/>
</dbReference>
<dbReference type="InterPro" id="IPR011989">
    <property type="entry name" value="ARM-like"/>
</dbReference>
<organism evidence="4 5">
    <name type="scientific">Teladorsagia circumcincta</name>
    <name type="common">Brown stomach worm</name>
    <name type="synonym">Ostertagia circumcincta</name>
    <dbReference type="NCBI Taxonomy" id="45464"/>
    <lineage>
        <taxon>Eukaryota</taxon>
        <taxon>Metazoa</taxon>
        <taxon>Ecdysozoa</taxon>
        <taxon>Nematoda</taxon>
        <taxon>Chromadorea</taxon>
        <taxon>Rhabditida</taxon>
        <taxon>Rhabditina</taxon>
        <taxon>Rhabditomorpha</taxon>
        <taxon>Strongyloidea</taxon>
        <taxon>Trichostrongylidae</taxon>
        <taxon>Teladorsagia</taxon>
    </lineage>
</organism>
<dbReference type="EMBL" id="KZ345176">
    <property type="protein sequence ID" value="PIO75133.1"/>
    <property type="molecule type" value="Genomic_DNA"/>
</dbReference>
<accession>A0A2G9UY67</accession>
<sequence>MEVEEVVRAICAIYDPSTSNPDRMKCTQIIENFKDGPPEVVANTAFELISQNSSILRHTGWTLLEDLIRYKWNSIPPELCLALRNRIFQAIDTLVQEETAESCARCVVAMMEHEWPQNWPELTSQLQEICSRSSLYCAIVFAIQRRLVENVATLASVANVRRRKDMHGAMVESVDDFLTLALDKLDSCPLDQTNLLAARNIFGWLIEIIENFKDGPPEVVANTAFELISQNSSILRHTGWTLLEDLIRYKWNSIPPELCLALRNRIFQAIDTLVQEYLRNEACDVLVALSSHALFREDEHLIQSLRTVFSNMLRAFTKHGYPSQNPPTPASHYSQMDFEDDLEWHNFFMRQALIMSTGNKTLNRHVISLILRAVQYFPNYFKDHVADVVALYAEVDGVISKMQMAQLLQVLAVLSNIVDDESVRVKLLQMAVAPSVEHIRSIEWSLENVSTFIKFNGFDVMPADSVDSPCNINRVELFLIELWDLKVLRKALIFNSGSVGENIEIITGRSTTVEADPINVERQYVYDLNDQILTIIATSASKFADKLFTLSDLPQLLLGMVSSFESVPEFRLRCWIKKVW</sequence>